<dbReference type="InterPro" id="IPR003594">
    <property type="entry name" value="HATPase_dom"/>
</dbReference>
<keyword evidence="6" id="KW-0472">Membrane</keyword>
<keyword evidence="6" id="KW-0812">Transmembrane</keyword>
<dbReference type="EC" id="2.7.13.3" evidence="2"/>
<feature type="transmembrane region" description="Helical" evidence="6">
    <location>
        <begin position="33"/>
        <end position="52"/>
    </location>
</feature>
<evidence type="ECO:0000256" key="2">
    <source>
        <dbReference type="ARBA" id="ARBA00012438"/>
    </source>
</evidence>
<dbReference type="EMBL" id="JAAXLA010000048">
    <property type="protein sequence ID" value="NMI00069.1"/>
    <property type="molecule type" value="Genomic_DNA"/>
</dbReference>
<feature type="transmembrane region" description="Helical" evidence="6">
    <location>
        <begin position="126"/>
        <end position="146"/>
    </location>
</feature>
<dbReference type="SUPFAM" id="SSF55874">
    <property type="entry name" value="ATPase domain of HSP90 chaperone/DNA topoisomerase II/histidine kinase"/>
    <property type="match status" value="1"/>
</dbReference>
<protein>
    <recommendedName>
        <fullName evidence="2">histidine kinase</fullName>
        <ecNumber evidence="2">2.7.13.3</ecNumber>
    </recommendedName>
</protein>
<keyword evidence="5" id="KW-0902">Two-component regulatory system</keyword>
<comment type="catalytic activity">
    <reaction evidence="1">
        <text>ATP + protein L-histidine = ADP + protein N-phospho-L-histidine.</text>
        <dbReference type="EC" id="2.7.13.3"/>
    </reaction>
</comment>
<evidence type="ECO:0000259" key="7">
    <source>
        <dbReference type="PROSITE" id="PS50109"/>
    </source>
</evidence>
<dbReference type="InterPro" id="IPR036890">
    <property type="entry name" value="HATPase_C_sf"/>
</dbReference>
<dbReference type="Pfam" id="PF02518">
    <property type="entry name" value="HATPase_c"/>
    <property type="match status" value="1"/>
</dbReference>
<feature type="transmembrane region" description="Helical" evidence="6">
    <location>
        <begin position="158"/>
        <end position="179"/>
    </location>
</feature>
<dbReference type="Proteomes" id="UP000820669">
    <property type="component" value="Unassembled WGS sequence"/>
</dbReference>
<dbReference type="GO" id="GO:0016301">
    <property type="term" value="F:kinase activity"/>
    <property type="evidence" value="ECO:0007669"/>
    <property type="project" value="UniProtKB-KW"/>
</dbReference>
<evidence type="ECO:0000313" key="8">
    <source>
        <dbReference type="EMBL" id="NMI00069.1"/>
    </source>
</evidence>
<dbReference type="PRINTS" id="PR00344">
    <property type="entry name" value="BCTRLSENSOR"/>
</dbReference>
<feature type="transmembrane region" description="Helical" evidence="6">
    <location>
        <begin position="186"/>
        <end position="202"/>
    </location>
</feature>
<evidence type="ECO:0000256" key="1">
    <source>
        <dbReference type="ARBA" id="ARBA00000085"/>
    </source>
</evidence>
<keyword evidence="4 8" id="KW-0418">Kinase</keyword>
<dbReference type="RefSeq" id="WP_169383549.1">
    <property type="nucleotide sequence ID" value="NZ_JAAXLA010000048.1"/>
</dbReference>
<keyword evidence="9" id="KW-1185">Reference proteome</keyword>
<keyword evidence="6" id="KW-1133">Transmembrane helix</keyword>
<dbReference type="PANTHER" id="PTHR24421:SF10">
    <property type="entry name" value="NITRATE_NITRITE SENSOR PROTEIN NARQ"/>
    <property type="match status" value="1"/>
</dbReference>
<accession>A0ABX1SHW2</accession>
<feature type="transmembrane region" description="Helical" evidence="6">
    <location>
        <begin position="95"/>
        <end position="114"/>
    </location>
</feature>
<evidence type="ECO:0000256" key="4">
    <source>
        <dbReference type="ARBA" id="ARBA00022777"/>
    </source>
</evidence>
<evidence type="ECO:0000256" key="5">
    <source>
        <dbReference type="ARBA" id="ARBA00023012"/>
    </source>
</evidence>
<proteinExistence type="predicted"/>
<dbReference type="PROSITE" id="PS50109">
    <property type="entry name" value="HIS_KIN"/>
    <property type="match status" value="1"/>
</dbReference>
<dbReference type="PANTHER" id="PTHR24421">
    <property type="entry name" value="NITRATE/NITRITE SENSOR PROTEIN NARX-RELATED"/>
    <property type="match status" value="1"/>
</dbReference>
<dbReference type="InterPro" id="IPR005467">
    <property type="entry name" value="His_kinase_dom"/>
</dbReference>
<dbReference type="SMART" id="SM00387">
    <property type="entry name" value="HATPase_c"/>
    <property type="match status" value="1"/>
</dbReference>
<gene>
    <name evidence="8" type="ORF">HF526_22550</name>
</gene>
<feature type="non-terminal residue" evidence="8">
    <location>
        <position position="460"/>
    </location>
</feature>
<reference evidence="8 9" key="1">
    <citation type="submission" date="2020-04" db="EMBL/GenBank/DDBJ databases">
        <authorList>
            <person name="Klaysubun C."/>
            <person name="Duangmal K."/>
            <person name="Lipun K."/>
        </authorList>
    </citation>
    <scope>NUCLEOTIDE SEQUENCE [LARGE SCALE GENOMIC DNA]</scope>
    <source>
        <strain evidence="8 9">K10HN5</strain>
    </source>
</reference>
<keyword evidence="3" id="KW-0808">Transferase</keyword>
<feature type="transmembrane region" description="Helical" evidence="6">
    <location>
        <begin position="64"/>
        <end position="83"/>
    </location>
</feature>
<evidence type="ECO:0000256" key="6">
    <source>
        <dbReference type="SAM" id="Phobius"/>
    </source>
</evidence>
<dbReference type="Gene3D" id="3.30.565.10">
    <property type="entry name" value="Histidine kinase-like ATPase, C-terminal domain"/>
    <property type="match status" value="1"/>
</dbReference>
<evidence type="ECO:0000313" key="9">
    <source>
        <dbReference type="Proteomes" id="UP000820669"/>
    </source>
</evidence>
<organism evidence="8 9">
    <name type="scientific">Pseudonocardia acidicola</name>
    <dbReference type="NCBI Taxonomy" id="2724939"/>
    <lineage>
        <taxon>Bacteria</taxon>
        <taxon>Bacillati</taxon>
        <taxon>Actinomycetota</taxon>
        <taxon>Actinomycetes</taxon>
        <taxon>Pseudonocardiales</taxon>
        <taxon>Pseudonocardiaceae</taxon>
        <taxon>Pseudonocardia</taxon>
    </lineage>
</organism>
<feature type="transmembrane region" description="Helical" evidence="6">
    <location>
        <begin position="214"/>
        <end position="235"/>
    </location>
</feature>
<sequence length="460" mass="47787">MAFESATVLLGAALVASFSGTLSTVLGVDDTSARYLLALLSAGVGAAAVGLGETAGRLSGNRRAAWLIPALALYSVAVLPGTAPAPDDNGAAEPPHPGLVVTYLTLVILLLAAIRPPGRSGTRAGWIVAVAGGLLAVVLRELGGVLPVSGPLFGSPVPVNLVALLGWCLVSTAVVAAGCRLRSAPLWRLGLGFGVIAAAHVYRASELDGADAGVVFSMLRLLGMVVVLLGMAQLLRRALRTVLAERFAHEEELRLAAVHAERVARRAAEREHELRNGLSGLSGMARLLDGDPGDEGRRRARSAVRTELRRLSDLLERKGHAPPGGVYDAGRTLDELVALWRLAGLDVEASVEPGLLATGRQSDFSQAITNLLTNCSRHAPGARVWVIARRTGAVLTVQVRDDGPGLVAQAPPAPGDPERPHGMGLQIVERLVAGEGGRLRLHPPDPARPGCTVSVELPAA</sequence>
<dbReference type="InterPro" id="IPR050482">
    <property type="entry name" value="Sensor_HK_TwoCompSys"/>
</dbReference>
<feature type="domain" description="Histidine kinase" evidence="7">
    <location>
        <begin position="269"/>
        <end position="460"/>
    </location>
</feature>
<name>A0ABX1SHW2_9PSEU</name>
<dbReference type="InterPro" id="IPR004358">
    <property type="entry name" value="Sig_transdc_His_kin-like_C"/>
</dbReference>
<evidence type="ECO:0000256" key="3">
    <source>
        <dbReference type="ARBA" id="ARBA00022679"/>
    </source>
</evidence>
<comment type="caution">
    <text evidence="8">The sequence shown here is derived from an EMBL/GenBank/DDBJ whole genome shotgun (WGS) entry which is preliminary data.</text>
</comment>